<dbReference type="GO" id="GO:0000712">
    <property type="term" value="P:resolution of meiotic recombination intermediates"/>
    <property type="evidence" value="ECO:0007669"/>
    <property type="project" value="TreeGrafter"/>
</dbReference>
<comment type="caution">
    <text evidence="9">The sequence shown here is derived from an EMBL/GenBank/DDBJ whole genome shotgun (WGS) entry which is preliminary data.</text>
</comment>
<evidence type="ECO:0000256" key="6">
    <source>
        <dbReference type="ARBA" id="ARBA00023204"/>
    </source>
</evidence>
<comment type="subunit">
    <text evidence="8">Heterodimer with CENPX, sometimes called MHF; this interaction stabilizes both partners. MHF heterodimers can assemble to form tetrameric structures. MHF also coassemble with CENPT-CENPW heterodimers at centromeres to form the tetrameric CENP-T-W-S-X complex. Forms a discrete complex with FANCM and CENPX, called FANCM-MHF; this interaction, probably mediated by direct binding between CENPS and FANCM, leads to synergistic activation of double-stranded DNA binding and strongly stimulates FANCM-mediated DNA remodeling. Recruited by FANCM to the Fanconi anemia (FA) core complex, which consists of CENPS, CENPX, FANCA, FANCB, FANCC, FANCE, FANCF, FANCG, FANCL, FANCM, FAAP24 and FAAP100. The FA core complex associates with Bloom syndrome (BLM) complex, which consists of at least BLM, DNA topoisomerase 3-alpha (TOP3A), RMI1/BLAP75, RPA1/RPA70 and RPA2/RPA32. The super complex between FA and BLM is called BRAFT.</text>
</comment>
<dbReference type="PANTHER" id="PTHR28680">
    <property type="entry name" value="CENTROMERE PROTEIN X"/>
    <property type="match status" value="1"/>
</dbReference>
<protein>
    <recommendedName>
        <fullName evidence="3">Centromere protein X</fullName>
    </recommendedName>
</protein>
<dbReference type="Pfam" id="PF09415">
    <property type="entry name" value="CENP-X"/>
    <property type="match status" value="1"/>
</dbReference>
<dbReference type="GO" id="GO:0031297">
    <property type="term" value="P:replication fork processing"/>
    <property type="evidence" value="ECO:0007669"/>
    <property type="project" value="TreeGrafter"/>
</dbReference>
<dbReference type="GO" id="GO:0003677">
    <property type="term" value="F:DNA binding"/>
    <property type="evidence" value="ECO:0007669"/>
    <property type="project" value="UniProtKB-KW"/>
</dbReference>
<evidence type="ECO:0000256" key="4">
    <source>
        <dbReference type="ARBA" id="ARBA00022763"/>
    </source>
</evidence>
<keyword evidence="5" id="KW-0238">DNA-binding</keyword>
<dbReference type="GO" id="GO:0051382">
    <property type="term" value="P:kinetochore assembly"/>
    <property type="evidence" value="ECO:0007669"/>
    <property type="project" value="InterPro"/>
</dbReference>
<dbReference type="PANTHER" id="PTHR28680:SF1">
    <property type="entry name" value="CENTROMERE PROTEIN X"/>
    <property type="match status" value="1"/>
</dbReference>
<evidence type="ECO:0000256" key="5">
    <source>
        <dbReference type="ARBA" id="ARBA00023125"/>
    </source>
</evidence>
<organism evidence="9 10">
    <name type="scientific">Oedothorax gibbosus</name>
    <dbReference type="NCBI Taxonomy" id="931172"/>
    <lineage>
        <taxon>Eukaryota</taxon>
        <taxon>Metazoa</taxon>
        <taxon>Ecdysozoa</taxon>
        <taxon>Arthropoda</taxon>
        <taxon>Chelicerata</taxon>
        <taxon>Arachnida</taxon>
        <taxon>Araneae</taxon>
        <taxon>Araneomorphae</taxon>
        <taxon>Entelegynae</taxon>
        <taxon>Araneoidea</taxon>
        <taxon>Linyphiidae</taxon>
        <taxon>Erigoninae</taxon>
        <taxon>Oedothorax</taxon>
    </lineage>
</organism>
<keyword evidence="4" id="KW-0227">DNA damage</keyword>
<evidence type="ECO:0000256" key="7">
    <source>
        <dbReference type="ARBA" id="ARBA00023242"/>
    </source>
</evidence>
<accession>A0AAV6U4H6</accession>
<evidence type="ECO:0000256" key="8">
    <source>
        <dbReference type="ARBA" id="ARBA00047146"/>
    </source>
</evidence>
<dbReference type="Proteomes" id="UP000827092">
    <property type="component" value="Unassembled WGS sequence"/>
</dbReference>
<dbReference type="GO" id="GO:0046982">
    <property type="term" value="F:protein heterodimerization activity"/>
    <property type="evidence" value="ECO:0007669"/>
    <property type="project" value="InterPro"/>
</dbReference>
<keyword evidence="7" id="KW-0539">Nucleus</keyword>
<dbReference type="GO" id="GO:0006281">
    <property type="term" value="P:DNA repair"/>
    <property type="evidence" value="ECO:0007669"/>
    <property type="project" value="UniProtKB-KW"/>
</dbReference>
<evidence type="ECO:0000313" key="10">
    <source>
        <dbReference type="Proteomes" id="UP000827092"/>
    </source>
</evidence>
<dbReference type="AlphaFoldDB" id="A0AAV6U4H6"/>
<dbReference type="CDD" id="cd22921">
    <property type="entry name" value="HFD_CENP-X"/>
    <property type="match status" value="1"/>
</dbReference>
<evidence type="ECO:0000256" key="1">
    <source>
        <dbReference type="ARBA" id="ARBA00004123"/>
    </source>
</evidence>
<dbReference type="Gene3D" id="6.10.130.30">
    <property type="match status" value="1"/>
</dbReference>
<dbReference type="GO" id="GO:0071821">
    <property type="term" value="C:FANCM-MHF complex"/>
    <property type="evidence" value="ECO:0007669"/>
    <property type="project" value="TreeGrafter"/>
</dbReference>
<dbReference type="InterPro" id="IPR018552">
    <property type="entry name" value="CENP-X"/>
</dbReference>
<dbReference type="SUPFAM" id="SSF47113">
    <property type="entry name" value="Histone-fold"/>
    <property type="match status" value="1"/>
</dbReference>
<dbReference type="Gene3D" id="1.20.5.4980">
    <property type="match status" value="1"/>
</dbReference>
<proteinExistence type="inferred from homology"/>
<evidence type="ECO:0000256" key="3">
    <source>
        <dbReference type="ARBA" id="ARBA00016388"/>
    </source>
</evidence>
<evidence type="ECO:0000256" key="2">
    <source>
        <dbReference type="ARBA" id="ARBA00009359"/>
    </source>
</evidence>
<comment type="subcellular location">
    <subcellularLocation>
        <location evidence="1">Nucleus</location>
    </subcellularLocation>
</comment>
<gene>
    <name evidence="9" type="ORF">JTE90_000930</name>
</gene>
<reference evidence="9 10" key="1">
    <citation type="journal article" date="2022" name="Nat. Ecol. Evol.">
        <title>A masculinizing supergene underlies an exaggerated male reproductive morph in a spider.</title>
        <authorList>
            <person name="Hendrickx F."/>
            <person name="De Corte Z."/>
            <person name="Sonet G."/>
            <person name="Van Belleghem S.M."/>
            <person name="Kostlbacher S."/>
            <person name="Vangestel C."/>
        </authorList>
    </citation>
    <scope>NUCLEOTIDE SEQUENCE [LARGE SCALE GENOMIC DNA]</scope>
    <source>
        <strain evidence="9">W744_W776</strain>
    </source>
</reference>
<sequence length="87" mass="9755">MAETKNPDFLKVKCVEKLLKSKFKNSNTKISNDAVKLTSEVLKVFITECAARSAIQAKSEASEEIPLPPEVDNQHLEKILPQLLLDF</sequence>
<keyword evidence="10" id="KW-1185">Reference proteome</keyword>
<dbReference type="EMBL" id="JAFNEN010000699">
    <property type="protein sequence ID" value="KAG8178415.1"/>
    <property type="molecule type" value="Genomic_DNA"/>
</dbReference>
<keyword evidence="6" id="KW-0234">DNA repair</keyword>
<comment type="similarity">
    <text evidence="2">Belongs to the CENP-X/MHF2 family.</text>
</comment>
<name>A0AAV6U4H6_9ARAC</name>
<dbReference type="InterPro" id="IPR009072">
    <property type="entry name" value="Histone-fold"/>
</dbReference>
<evidence type="ECO:0000313" key="9">
    <source>
        <dbReference type="EMBL" id="KAG8178415.1"/>
    </source>
</evidence>